<comment type="caution">
    <text evidence="2">The sequence shown here is derived from an EMBL/GenBank/DDBJ whole genome shotgun (WGS) entry which is preliminary data.</text>
</comment>
<gene>
    <name evidence="2" type="ORF">CRG98_030614</name>
</gene>
<protein>
    <submittedName>
        <fullName evidence="2">Uncharacterized protein</fullName>
    </submittedName>
</protein>
<reference evidence="2 3" key="1">
    <citation type="submission" date="2017-11" db="EMBL/GenBank/DDBJ databases">
        <title>De-novo sequencing of pomegranate (Punica granatum L.) genome.</title>
        <authorList>
            <person name="Akparov Z."/>
            <person name="Amiraslanov A."/>
            <person name="Hajiyeva S."/>
            <person name="Abbasov M."/>
            <person name="Kaur K."/>
            <person name="Hamwieh A."/>
            <person name="Solovyev V."/>
            <person name="Salamov A."/>
            <person name="Braich B."/>
            <person name="Kosarev P."/>
            <person name="Mahmoud A."/>
            <person name="Hajiyev E."/>
            <person name="Babayeva S."/>
            <person name="Izzatullayeva V."/>
            <person name="Mammadov A."/>
            <person name="Mammadov A."/>
            <person name="Sharifova S."/>
            <person name="Ojaghi J."/>
            <person name="Eynullazada K."/>
            <person name="Bayramov B."/>
            <person name="Abdulazimova A."/>
            <person name="Shahmuradov I."/>
        </authorList>
    </citation>
    <scope>NUCLEOTIDE SEQUENCE [LARGE SCALE GENOMIC DNA]</scope>
    <source>
        <strain evidence="3">cv. AG2017</strain>
        <tissue evidence="2">Leaf</tissue>
    </source>
</reference>
<dbReference type="AlphaFoldDB" id="A0A2I0IYD7"/>
<proteinExistence type="predicted"/>
<evidence type="ECO:0000313" key="3">
    <source>
        <dbReference type="Proteomes" id="UP000233551"/>
    </source>
</evidence>
<organism evidence="2 3">
    <name type="scientific">Punica granatum</name>
    <name type="common">Pomegranate</name>
    <dbReference type="NCBI Taxonomy" id="22663"/>
    <lineage>
        <taxon>Eukaryota</taxon>
        <taxon>Viridiplantae</taxon>
        <taxon>Streptophyta</taxon>
        <taxon>Embryophyta</taxon>
        <taxon>Tracheophyta</taxon>
        <taxon>Spermatophyta</taxon>
        <taxon>Magnoliopsida</taxon>
        <taxon>eudicotyledons</taxon>
        <taxon>Gunneridae</taxon>
        <taxon>Pentapetalae</taxon>
        <taxon>rosids</taxon>
        <taxon>malvids</taxon>
        <taxon>Myrtales</taxon>
        <taxon>Lythraceae</taxon>
        <taxon>Punica</taxon>
    </lineage>
</organism>
<name>A0A2I0IYD7_PUNGR</name>
<feature type="compositionally biased region" description="Basic and acidic residues" evidence="1">
    <location>
        <begin position="17"/>
        <end position="31"/>
    </location>
</feature>
<accession>A0A2I0IYD7</accession>
<evidence type="ECO:0000313" key="2">
    <source>
        <dbReference type="EMBL" id="PKI49027.1"/>
    </source>
</evidence>
<feature type="region of interest" description="Disordered" evidence="1">
    <location>
        <begin position="1"/>
        <end position="94"/>
    </location>
</feature>
<dbReference type="Proteomes" id="UP000233551">
    <property type="component" value="Unassembled WGS sequence"/>
</dbReference>
<keyword evidence="3" id="KW-1185">Reference proteome</keyword>
<dbReference type="EMBL" id="PGOL01002298">
    <property type="protein sequence ID" value="PKI49027.1"/>
    <property type="molecule type" value="Genomic_DNA"/>
</dbReference>
<evidence type="ECO:0000256" key="1">
    <source>
        <dbReference type="SAM" id="MobiDB-lite"/>
    </source>
</evidence>
<sequence length="149" mass="15816">MLDRSPKAVNVGPRPDAVPKPDVEPKPDAGPKPDAVNAGPKPNAVNGGLKPNAGPKPNAVNAGPKPDAGPKPNAVNAGPKPDVGPKPKSSKCMLDRKVQEMRKQRSMLRSSAGRCKVVILICLRSLWREGGNSVLKSQELDERRLLSQL</sequence>